<dbReference type="STRING" id="887929.HMP0721_2403"/>
<dbReference type="Proteomes" id="UP000004754">
    <property type="component" value="Unassembled WGS sequence"/>
</dbReference>
<dbReference type="AlphaFoldDB" id="E6MK67"/>
<gene>
    <name evidence="1" type="ORF">HMP0721_2403</name>
</gene>
<dbReference type="eggNOG" id="COG4814">
    <property type="taxonomic scope" value="Bacteria"/>
</dbReference>
<name>E6MK67_9FIRM</name>
<dbReference type="RefSeq" id="WP_006599824.1">
    <property type="nucleotide sequence ID" value="NZ_GL622359.1"/>
</dbReference>
<protein>
    <recommendedName>
        <fullName evidence="3">Alpha/beta hydrolase</fullName>
    </recommendedName>
</protein>
<keyword evidence="2" id="KW-1185">Reference proteome</keyword>
<evidence type="ECO:0008006" key="3">
    <source>
        <dbReference type="Google" id="ProtNLM"/>
    </source>
</evidence>
<dbReference type="SUPFAM" id="SSF53474">
    <property type="entry name" value="alpha/beta-Hydrolases"/>
    <property type="match status" value="1"/>
</dbReference>
<dbReference type="InterPro" id="IPR029058">
    <property type="entry name" value="AB_hydrolase_fold"/>
</dbReference>
<dbReference type="EMBL" id="AEQN01000033">
    <property type="protein sequence ID" value="EFV00586.1"/>
    <property type="molecule type" value="Genomic_DNA"/>
</dbReference>
<evidence type="ECO:0000313" key="2">
    <source>
        <dbReference type="Proteomes" id="UP000004754"/>
    </source>
</evidence>
<accession>E6MK67</accession>
<sequence>MTKRKIFFVLILLLIVAGYALGSRRLELSEAASRRKEPAQSYTVSSAPTLFFHGWGSGSFTENQMVRYMERQGITNAVIRADVMPSGKVHLRGRLPKHPRNPIVKVNYLNSRQNNYYILGQWMRNVVVALQQAYHIERFNAVGHSVGNMSIAYYLLQYGRDPALPRLDRQAALGAHFNGVLGADDAVNQMRLLADGQPKKMTAYYRELLALRAIYPKTRTAVLNIYGDLDDGTHSDGVVSNASSCSMRYLAGPDARAYREVKITGKDGQHSRLHENLAVDRDLAAFLWDAKRPNQKSQSAD</sequence>
<dbReference type="OrthoDB" id="503948at2"/>
<dbReference type="Gene3D" id="3.40.50.1820">
    <property type="entry name" value="alpha/beta hydrolase"/>
    <property type="match status" value="1"/>
</dbReference>
<dbReference type="InterPro" id="IPR010315">
    <property type="entry name" value="DUF915_hydro-like"/>
</dbReference>
<dbReference type="Pfam" id="PF06028">
    <property type="entry name" value="DUF915"/>
    <property type="match status" value="1"/>
</dbReference>
<proteinExistence type="predicted"/>
<organism evidence="1 2">
    <name type="scientific">Pseudoramibacter alactolyticus ATCC 23263</name>
    <dbReference type="NCBI Taxonomy" id="887929"/>
    <lineage>
        <taxon>Bacteria</taxon>
        <taxon>Bacillati</taxon>
        <taxon>Bacillota</taxon>
        <taxon>Clostridia</taxon>
        <taxon>Eubacteriales</taxon>
        <taxon>Eubacteriaceae</taxon>
        <taxon>Pseudoramibacter</taxon>
    </lineage>
</organism>
<evidence type="ECO:0000313" key="1">
    <source>
        <dbReference type="EMBL" id="EFV00586.1"/>
    </source>
</evidence>
<dbReference type="HOGENOM" id="CLU_077377_0_0_9"/>
<reference evidence="1 2" key="1">
    <citation type="submission" date="2010-12" db="EMBL/GenBank/DDBJ databases">
        <authorList>
            <person name="Muzny D."/>
            <person name="Qin X."/>
            <person name="Deng J."/>
            <person name="Jiang H."/>
            <person name="Liu Y."/>
            <person name="Qu J."/>
            <person name="Song X.-Z."/>
            <person name="Zhang L."/>
            <person name="Thornton R."/>
            <person name="Coyle M."/>
            <person name="Francisco L."/>
            <person name="Jackson L."/>
            <person name="Javaid M."/>
            <person name="Korchina V."/>
            <person name="Kovar C."/>
            <person name="Mata R."/>
            <person name="Mathew T."/>
            <person name="Ngo R."/>
            <person name="Nguyen L."/>
            <person name="Nguyen N."/>
            <person name="Okwuonu G."/>
            <person name="Ongeri F."/>
            <person name="Pham C."/>
            <person name="Simmons D."/>
            <person name="Wilczek-Boney K."/>
            <person name="Hale W."/>
            <person name="Jakkamsetti A."/>
            <person name="Pham P."/>
            <person name="Ruth R."/>
            <person name="San Lucas F."/>
            <person name="Warren J."/>
            <person name="Zhang J."/>
            <person name="Zhao Z."/>
            <person name="Zhou C."/>
            <person name="Zhu D."/>
            <person name="Lee S."/>
            <person name="Bess C."/>
            <person name="Blankenburg K."/>
            <person name="Forbes L."/>
            <person name="Fu Q."/>
            <person name="Gubbala S."/>
            <person name="Hirani K."/>
            <person name="Jayaseelan J.C."/>
            <person name="Lara F."/>
            <person name="Munidasa M."/>
            <person name="Palculict T."/>
            <person name="Patil S."/>
            <person name="Pu L.-L."/>
            <person name="Saada N."/>
            <person name="Tang L."/>
            <person name="Weissenberger G."/>
            <person name="Zhu Y."/>
            <person name="Hemphill L."/>
            <person name="Shang Y."/>
            <person name="Youmans B."/>
            <person name="Ayvaz T."/>
            <person name="Ross M."/>
            <person name="Santibanez J."/>
            <person name="Aqrawi P."/>
            <person name="Gross S."/>
            <person name="Joshi V."/>
            <person name="Fowler G."/>
            <person name="Nazareth L."/>
            <person name="Reid J."/>
            <person name="Worley K."/>
            <person name="Petrosino J."/>
            <person name="Highlander S."/>
            <person name="Gibbs R."/>
        </authorList>
    </citation>
    <scope>NUCLEOTIDE SEQUENCE [LARGE SCALE GENOMIC DNA]</scope>
    <source>
        <strain evidence="1 2">ATCC 23263</strain>
    </source>
</reference>
<comment type="caution">
    <text evidence="1">The sequence shown here is derived from an EMBL/GenBank/DDBJ whole genome shotgun (WGS) entry which is preliminary data.</text>
</comment>